<evidence type="ECO:0000259" key="1">
    <source>
        <dbReference type="PROSITE" id="PS51186"/>
    </source>
</evidence>
<sequence length="132" mass="15705">MCIYIEYKLVEFHSCHWEQINELIKQEGWQNLVENKDNYRKSLENSITIVAIDKKGDVIGFIRSLTDGYTTLFICELLVIEQKRDAGIGNELINHLHKKYPYTRIDLLATKHSSKFYEKQGFRIFHGYRKDF</sequence>
<protein>
    <submittedName>
        <fullName evidence="2">GNAT family N-acetyltransferase</fullName>
    </submittedName>
</protein>
<dbReference type="InterPro" id="IPR016181">
    <property type="entry name" value="Acyl_CoA_acyltransferase"/>
</dbReference>
<dbReference type="PROSITE" id="PS51186">
    <property type="entry name" value="GNAT"/>
    <property type="match status" value="1"/>
</dbReference>
<dbReference type="InterPro" id="IPR000182">
    <property type="entry name" value="GNAT_dom"/>
</dbReference>
<name>A0A2T4SDG6_9STAP</name>
<reference evidence="2 3" key="1">
    <citation type="journal article" date="2016" name="Front. Microbiol.">
        <title>Comprehensive Phylogenetic Analysis of Bovine Non-aureus Staphylococci Species Based on Whole-Genome Sequencing.</title>
        <authorList>
            <person name="Naushad S."/>
            <person name="Barkema H.W."/>
            <person name="Luby C."/>
            <person name="Condas L.A."/>
            <person name="Nobrega D.B."/>
            <person name="Carson D.A."/>
            <person name="De Buck J."/>
        </authorList>
    </citation>
    <scope>NUCLEOTIDE SEQUENCE [LARGE SCALE GENOMIC DNA]</scope>
    <source>
        <strain evidence="2 3">SNUC 4337</strain>
    </source>
</reference>
<dbReference type="Gene3D" id="3.40.630.30">
    <property type="match status" value="1"/>
</dbReference>
<dbReference type="EMBL" id="PZHR01000005">
    <property type="protein sequence ID" value="PTK60536.1"/>
    <property type="molecule type" value="Genomic_DNA"/>
</dbReference>
<dbReference type="AlphaFoldDB" id="A0A2T4SDG6"/>
<proteinExistence type="predicted"/>
<accession>A0A2T4SDG6</accession>
<dbReference type="GO" id="GO:0016747">
    <property type="term" value="F:acyltransferase activity, transferring groups other than amino-acyl groups"/>
    <property type="evidence" value="ECO:0007669"/>
    <property type="project" value="InterPro"/>
</dbReference>
<keyword evidence="2" id="KW-0808">Transferase</keyword>
<gene>
    <name evidence="2" type="ORF">BUZ61_02090</name>
</gene>
<dbReference type="SUPFAM" id="SSF55729">
    <property type="entry name" value="Acyl-CoA N-acyltransferases (Nat)"/>
    <property type="match status" value="1"/>
</dbReference>
<dbReference type="Pfam" id="PF13508">
    <property type="entry name" value="Acetyltransf_7"/>
    <property type="match status" value="1"/>
</dbReference>
<comment type="caution">
    <text evidence="2">The sequence shown here is derived from an EMBL/GenBank/DDBJ whole genome shotgun (WGS) entry which is preliminary data.</text>
</comment>
<evidence type="ECO:0000313" key="2">
    <source>
        <dbReference type="EMBL" id="PTK60536.1"/>
    </source>
</evidence>
<feature type="domain" description="N-acetyltransferase" evidence="1">
    <location>
        <begin position="7"/>
        <end position="132"/>
    </location>
</feature>
<organism evidence="2 3">
    <name type="scientific">Staphylococcus nepalensis</name>
    <dbReference type="NCBI Taxonomy" id="214473"/>
    <lineage>
        <taxon>Bacteria</taxon>
        <taxon>Bacillati</taxon>
        <taxon>Bacillota</taxon>
        <taxon>Bacilli</taxon>
        <taxon>Bacillales</taxon>
        <taxon>Staphylococcaceae</taxon>
        <taxon>Staphylococcus</taxon>
    </lineage>
</organism>
<dbReference type="Proteomes" id="UP000240400">
    <property type="component" value="Unassembled WGS sequence"/>
</dbReference>
<evidence type="ECO:0000313" key="3">
    <source>
        <dbReference type="Proteomes" id="UP000240400"/>
    </source>
</evidence>